<comment type="caution">
    <text evidence="14">The sequence shown here is derived from an EMBL/GenBank/DDBJ whole genome shotgun (WGS) entry which is preliminary data.</text>
</comment>
<keyword evidence="2 10" id="KW-0158">Chromosome</keyword>
<feature type="non-terminal residue" evidence="14">
    <location>
        <position position="572"/>
    </location>
</feature>
<dbReference type="InterPro" id="IPR038273">
    <property type="entry name" value="Ndc80_sf"/>
</dbReference>
<feature type="coiled-coil region" evidence="11">
    <location>
        <begin position="452"/>
        <end position="568"/>
    </location>
</feature>
<comment type="function">
    <text evidence="10">Acts as a component of the essential kinetochore-associated NDC80 complex, which is required for chromosome segregation and spindle checkpoint activity.</text>
</comment>
<evidence type="ECO:0000256" key="4">
    <source>
        <dbReference type="ARBA" id="ARBA00022776"/>
    </source>
</evidence>
<evidence type="ECO:0000256" key="9">
    <source>
        <dbReference type="ARBA" id="ARBA00023328"/>
    </source>
</evidence>
<dbReference type="GO" id="GO:0005634">
    <property type="term" value="C:nucleus"/>
    <property type="evidence" value="ECO:0007669"/>
    <property type="project" value="UniProtKB-SubCell"/>
</dbReference>
<feature type="domain" description="Kinetochore protein Ndc80 CH" evidence="12">
    <location>
        <begin position="53"/>
        <end position="195"/>
    </location>
</feature>
<evidence type="ECO:0000259" key="13">
    <source>
        <dbReference type="Pfam" id="PF24487"/>
    </source>
</evidence>
<dbReference type="InterPro" id="IPR055260">
    <property type="entry name" value="Ndc80_CH"/>
</dbReference>
<dbReference type="GO" id="GO:0031262">
    <property type="term" value="C:Ndc80 complex"/>
    <property type="evidence" value="ECO:0007669"/>
    <property type="project" value="UniProtKB-UniRule"/>
</dbReference>
<dbReference type="Proteomes" id="UP001054857">
    <property type="component" value="Unassembled WGS sequence"/>
</dbReference>
<dbReference type="Pfam" id="PF03801">
    <property type="entry name" value="Ndc80_HEC"/>
    <property type="match status" value="1"/>
</dbReference>
<dbReference type="PANTHER" id="PTHR10643">
    <property type="entry name" value="KINETOCHORE PROTEIN NDC80"/>
    <property type="match status" value="1"/>
</dbReference>
<sequence>MRRQTLANVTPLHVNKVLDKSGAAGPSGTCAKNGSVLRPGRQSLAVGSMAAATSFSVQKRVSTKPGGAKGNRPLASKEFETTCISNISGYLSDHHFSINGIVVPSKTSSKTLAQILSSPTGKDFNAIATFLLRQFGSSDMFQGKVEDEVPLFFKRLGYPITLSKSAVYPVVVPHTWPAVLAALSWLVDLLRYQEQACTPSSNALADEKHAQGVAYLGDCYAAYMAHDDEEVSRLDQKHQAKLLAQQERLDASCEKLRQANAELLAELERLRALPDPVEEAQQRRAEQVADNEKFESLIQQLQAQKESYIQKVSGRKADVKARLAQVAAAESELEQLQQQVASQTVTKADVNRMVIDMSKHWDVFQSEEERCEEMQLKVQEQETQIVRGLTALESTVERYNKLAHRLKLVPATSKRADGKNYELRINRDASTQAEFSNLDLKGVIKPGLESLHDNYRTRASQLSQDLASLREQCVVRQEANAEKEEENAALEAEIAKLERQLQTAKDMRDDACKQLAEQAHAIKTEIAELSSAASNREEEVEQRVQVAKAQYEQATRDAEAEINRVMGDMKRA</sequence>
<dbReference type="InterPro" id="IPR005550">
    <property type="entry name" value="Kinetochore_Ndc80"/>
</dbReference>
<keyword evidence="9 10" id="KW-0137">Centromere</keyword>
<evidence type="ECO:0000256" key="8">
    <source>
        <dbReference type="ARBA" id="ARBA00023306"/>
    </source>
</evidence>
<keyword evidence="15" id="KW-1185">Reference proteome</keyword>
<evidence type="ECO:0000256" key="11">
    <source>
        <dbReference type="SAM" id="Coils"/>
    </source>
</evidence>
<gene>
    <name evidence="14" type="ORF">Agub_g12338</name>
</gene>
<evidence type="ECO:0000313" key="14">
    <source>
        <dbReference type="EMBL" id="GFR50172.1"/>
    </source>
</evidence>
<keyword evidence="3 10" id="KW-0132">Cell division</keyword>
<evidence type="ECO:0000313" key="15">
    <source>
        <dbReference type="Proteomes" id="UP001054857"/>
    </source>
</evidence>
<keyword evidence="5 10" id="KW-0995">Kinetochore</keyword>
<evidence type="ECO:0000256" key="6">
    <source>
        <dbReference type="ARBA" id="ARBA00023054"/>
    </source>
</evidence>
<dbReference type="PANTHER" id="PTHR10643:SF2">
    <property type="entry name" value="KINETOCHORE PROTEIN NDC80 HOMOLOG"/>
    <property type="match status" value="1"/>
</dbReference>
<evidence type="ECO:0000256" key="2">
    <source>
        <dbReference type="ARBA" id="ARBA00022454"/>
    </source>
</evidence>
<keyword evidence="6 11" id="KW-0175">Coiled coil</keyword>
<dbReference type="Gene3D" id="1.10.418.30">
    <property type="entry name" value="Ncd80 complex, Ncd80 subunit"/>
    <property type="match status" value="1"/>
</dbReference>
<comment type="subunit">
    <text evidence="10">Component of the NDC80 complex.</text>
</comment>
<protein>
    <recommendedName>
        <fullName evidence="10">Kinetochore protein NDC80</fullName>
    </recommendedName>
</protein>
<reference evidence="14 15" key="1">
    <citation type="journal article" date="2021" name="Sci. Rep.">
        <title>Genome sequencing of the multicellular alga Astrephomene provides insights into convergent evolution of germ-soma differentiation.</title>
        <authorList>
            <person name="Yamashita S."/>
            <person name="Yamamoto K."/>
            <person name="Matsuzaki R."/>
            <person name="Suzuki S."/>
            <person name="Yamaguchi H."/>
            <person name="Hirooka S."/>
            <person name="Minakuchi Y."/>
            <person name="Miyagishima S."/>
            <person name="Kawachi M."/>
            <person name="Toyoda A."/>
            <person name="Nozaki H."/>
        </authorList>
    </citation>
    <scope>NUCLEOTIDE SEQUENCE [LARGE SCALE GENOMIC DNA]</scope>
    <source>
        <strain evidence="14 15">NIES-4017</strain>
    </source>
</reference>
<dbReference type="GO" id="GO:0051315">
    <property type="term" value="P:attachment of mitotic spindle microtubules to kinetochore"/>
    <property type="evidence" value="ECO:0007669"/>
    <property type="project" value="UniProtKB-UniRule"/>
</dbReference>
<comment type="subcellular location">
    <subcellularLocation>
        <location evidence="10">Chromosome</location>
        <location evidence="10">Centromere</location>
        <location evidence="10">Kinetochore</location>
    </subcellularLocation>
    <subcellularLocation>
        <location evidence="10">Nucleus</location>
    </subcellularLocation>
</comment>
<comment type="similarity">
    <text evidence="1 10">Belongs to the NDC80/HEC1 family.</text>
</comment>
<keyword evidence="4 10" id="KW-0498">Mitosis</keyword>
<dbReference type="AlphaFoldDB" id="A0AAD3E0F0"/>
<feature type="coiled-coil region" evidence="11">
    <location>
        <begin position="242"/>
        <end position="384"/>
    </location>
</feature>
<proteinExistence type="inferred from homology"/>
<keyword evidence="8 10" id="KW-0131">Cell cycle</keyword>
<evidence type="ECO:0000256" key="3">
    <source>
        <dbReference type="ARBA" id="ARBA00022618"/>
    </source>
</evidence>
<accession>A0AAD3E0F0</accession>
<organism evidence="14 15">
    <name type="scientific">Astrephomene gubernaculifera</name>
    <dbReference type="NCBI Taxonomy" id="47775"/>
    <lineage>
        <taxon>Eukaryota</taxon>
        <taxon>Viridiplantae</taxon>
        <taxon>Chlorophyta</taxon>
        <taxon>core chlorophytes</taxon>
        <taxon>Chlorophyceae</taxon>
        <taxon>CS clade</taxon>
        <taxon>Chlamydomonadales</taxon>
        <taxon>Astrephomenaceae</taxon>
        <taxon>Astrephomene</taxon>
    </lineage>
</organism>
<name>A0AAD3E0F0_9CHLO</name>
<keyword evidence="7 10" id="KW-0539">Nucleus</keyword>
<feature type="domain" description="Kinetochore protein NDC80 loop region" evidence="13">
    <location>
        <begin position="372"/>
        <end position="569"/>
    </location>
</feature>
<evidence type="ECO:0000256" key="5">
    <source>
        <dbReference type="ARBA" id="ARBA00022838"/>
    </source>
</evidence>
<dbReference type="GO" id="GO:0051301">
    <property type="term" value="P:cell division"/>
    <property type="evidence" value="ECO:0007669"/>
    <property type="project" value="UniProtKB-UniRule"/>
</dbReference>
<dbReference type="InterPro" id="IPR057091">
    <property type="entry name" value="NDC80_loop"/>
</dbReference>
<evidence type="ECO:0000256" key="10">
    <source>
        <dbReference type="RuleBase" id="RU368072"/>
    </source>
</evidence>
<evidence type="ECO:0000256" key="7">
    <source>
        <dbReference type="ARBA" id="ARBA00023242"/>
    </source>
</evidence>
<evidence type="ECO:0000259" key="12">
    <source>
        <dbReference type="Pfam" id="PF03801"/>
    </source>
</evidence>
<dbReference type="Pfam" id="PF24487">
    <property type="entry name" value="NDC80_loop"/>
    <property type="match status" value="1"/>
</dbReference>
<evidence type="ECO:0000256" key="1">
    <source>
        <dbReference type="ARBA" id="ARBA00007050"/>
    </source>
</evidence>
<dbReference type="EMBL" id="BMAR01000035">
    <property type="protein sequence ID" value="GFR50172.1"/>
    <property type="molecule type" value="Genomic_DNA"/>
</dbReference>